<keyword evidence="7" id="KW-0539">Nucleus</keyword>
<organism evidence="8 9">
    <name type="scientific">Nepenthes gracilis</name>
    <name type="common">Slender pitcher plant</name>
    <dbReference type="NCBI Taxonomy" id="150966"/>
    <lineage>
        <taxon>Eukaryota</taxon>
        <taxon>Viridiplantae</taxon>
        <taxon>Streptophyta</taxon>
        <taxon>Embryophyta</taxon>
        <taxon>Tracheophyta</taxon>
        <taxon>Spermatophyta</taxon>
        <taxon>Magnoliopsida</taxon>
        <taxon>eudicotyledons</taxon>
        <taxon>Gunneridae</taxon>
        <taxon>Pentapetalae</taxon>
        <taxon>Caryophyllales</taxon>
        <taxon>Nepenthaceae</taxon>
        <taxon>Nepenthes</taxon>
    </lineage>
</organism>
<dbReference type="Gene3D" id="2.170.270.10">
    <property type="entry name" value="SET domain"/>
    <property type="match status" value="1"/>
</dbReference>
<evidence type="ECO:0000256" key="6">
    <source>
        <dbReference type="ARBA" id="ARBA00022691"/>
    </source>
</evidence>
<comment type="subcellular location">
    <subcellularLocation>
        <location evidence="2">Chromosome</location>
    </subcellularLocation>
    <subcellularLocation>
        <location evidence="1">Nucleus</location>
    </subcellularLocation>
</comment>
<evidence type="ECO:0000256" key="3">
    <source>
        <dbReference type="ARBA" id="ARBA00022454"/>
    </source>
</evidence>
<keyword evidence="6" id="KW-0949">S-adenosyl-L-methionine</keyword>
<dbReference type="InterPro" id="IPR046341">
    <property type="entry name" value="SET_dom_sf"/>
</dbReference>
<dbReference type="GO" id="GO:0008168">
    <property type="term" value="F:methyltransferase activity"/>
    <property type="evidence" value="ECO:0007669"/>
    <property type="project" value="UniProtKB-KW"/>
</dbReference>
<comment type="caution">
    <text evidence="8">The sequence shown here is derived from an EMBL/GenBank/DDBJ whole genome shotgun (WGS) entry which is preliminary data.</text>
</comment>
<protein>
    <submittedName>
        <fullName evidence="8">Uncharacterized protein</fullName>
    </submittedName>
</protein>
<dbReference type="EMBL" id="BSYO01000040">
    <property type="protein sequence ID" value="GMH31669.1"/>
    <property type="molecule type" value="Genomic_DNA"/>
</dbReference>
<dbReference type="AlphaFoldDB" id="A0AAD3TM66"/>
<dbReference type="GO" id="GO:0032259">
    <property type="term" value="P:methylation"/>
    <property type="evidence" value="ECO:0007669"/>
    <property type="project" value="UniProtKB-KW"/>
</dbReference>
<evidence type="ECO:0000256" key="7">
    <source>
        <dbReference type="ARBA" id="ARBA00023242"/>
    </source>
</evidence>
<sequence length="145" mass="16894">MGTELTYDYNFEWYGGAKVRCLYGAACCSGFLGANSRGFQLQGKEDNIGSSSWHGMWRVSNIMHKDSHQHWPSCSFRLCKLVSKIIDLVEYGYGNVLLWCHRRILTYWKMIMIDIRLKKSHCITQPRTSLYQSFLKVQTILIRSL</sequence>
<keyword evidence="4" id="KW-0489">Methyltransferase</keyword>
<keyword evidence="5" id="KW-0808">Transferase</keyword>
<evidence type="ECO:0000256" key="2">
    <source>
        <dbReference type="ARBA" id="ARBA00004286"/>
    </source>
</evidence>
<gene>
    <name evidence="8" type="ORF">Nepgr_033513</name>
</gene>
<dbReference type="Proteomes" id="UP001279734">
    <property type="component" value="Unassembled WGS sequence"/>
</dbReference>
<dbReference type="PANTHER" id="PTHR22884">
    <property type="entry name" value="SET DOMAIN PROTEINS"/>
    <property type="match status" value="1"/>
</dbReference>
<evidence type="ECO:0000256" key="4">
    <source>
        <dbReference type="ARBA" id="ARBA00022603"/>
    </source>
</evidence>
<evidence type="ECO:0000313" key="9">
    <source>
        <dbReference type="Proteomes" id="UP001279734"/>
    </source>
</evidence>
<evidence type="ECO:0000256" key="1">
    <source>
        <dbReference type="ARBA" id="ARBA00004123"/>
    </source>
</evidence>
<dbReference type="GO" id="GO:0005634">
    <property type="term" value="C:nucleus"/>
    <property type="evidence" value="ECO:0007669"/>
    <property type="project" value="UniProtKB-SubCell"/>
</dbReference>
<proteinExistence type="predicted"/>
<reference evidence="8" key="1">
    <citation type="submission" date="2023-05" db="EMBL/GenBank/DDBJ databases">
        <title>Nepenthes gracilis genome sequencing.</title>
        <authorList>
            <person name="Fukushima K."/>
        </authorList>
    </citation>
    <scope>NUCLEOTIDE SEQUENCE</scope>
    <source>
        <strain evidence="8">SING2019-196</strain>
    </source>
</reference>
<name>A0AAD3TM66_NEPGR</name>
<dbReference type="GO" id="GO:0005694">
    <property type="term" value="C:chromosome"/>
    <property type="evidence" value="ECO:0007669"/>
    <property type="project" value="UniProtKB-SubCell"/>
</dbReference>
<dbReference type="InterPro" id="IPR050777">
    <property type="entry name" value="SET2_Histone-Lys_MeTrsfase"/>
</dbReference>
<accession>A0AAD3TM66</accession>
<evidence type="ECO:0000313" key="8">
    <source>
        <dbReference type="EMBL" id="GMH31669.1"/>
    </source>
</evidence>
<keyword evidence="3" id="KW-0158">Chromosome</keyword>
<keyword evidence="9" id="KW-1185">Reference proteome</keyword>
<evidence type="ECO:0000256" key="5">
    <source>
        <dbReference type="ARBA" id="ARBA00022679"/>
    </source>
</evidence>